<protein>
    <submittedName>
        <fullName evidence="1">Uncharacterized protein</fullName>
    </submittedName>
</protein>
<name>A0A0A9GR50_ARUDO</name>
<reference evidence="1" key="1">
    <citation type="submission" date="2014-09" db="EMBL/GenBank/DDBJ databases">
        <authorList>
            <person name="Magalhaes I.L.F."/>
            <person name="Oliveira U."/>
            <person name="Santos F.R."/>
            <person name="Vidigal T.H.D.A."/>
            <person name="Brescovit A.D."/>
            <person name="Santos A.J."/>
        </authorList>
    </citation>
    <scope>NUCLEOTIDE SEQUENCE</scope>
    <source>
        <tissue evidence="1">Shoot tissue taken approximately 20 cm above the soil surface</tissue>
    </source>
</reference>
<reference evidence="1" key="2">
    <citation type="journal article" date="2015" name="Data Brief">
        <title>Shoot transcriptome of the giant reed, Arundo donax.</title>
        <authorList>
            <person name="Barrero R.A."/>
            <person name="Guerrero F.D."/>
            <person name="Moolhuijzen P."/>
            <person name="Goolsby J.A."/>
            <person name="Tidwell J."/>
            <person name="Bellgard S.E."/>
            <person name="Bellgard M.I."/>
        </authorList>
    </citation>
    <scope>NUCLEOTIDE SEQUENCE</scope>
    <source>
        <tissue evidence="1">Shoot tissue taken approximately 20 cm above the soil surface</tissue>
    </source>
</reference>
<dbReference type="EMBL" id="GBRH01172865">
    <property type="protein sequence ID" value="JAE25031.1"/>
    <property type="molecule type" value="Transcribed_RNA"/>
</dbReference>
<accession>A0A0A9GR50</accession>
<organism evidence="1">
    <name type="scientific">Arundo donax</name>
    <name type="common">Giant reed</name>
    <name type="synonym">Donax arundinaceus</name>
    <dbReference type="NCBI Taxonomy" id="35708"/>
    <lineage>
        <taxon>Eukaryota</taxon>
        <taxon>Viridiplantae</taxon>
        <taxon>Streptophyta</taxon>
        <taxon>Embryophyta</taxon>
        <taxon>Tracheophyta</taxon>
        <taxon>Spermatophyta</taxon>
        <taxon>Magnoliopsida</taxon>
        <taxon>Liliopsida</taxon>
        <taxon>Poales</taxon>
        <taxon>Poaceae</taxon>
        <taxon>PACMAD clade</taxon>
        <taxon>Arundinoideae</taxon>
        <taxon>Arundineae</taxon>
        <taxon>Arundo</taxon>
    </lineage>
</organism>
<dbReference type="AlphaFoldDB" id="A0A0A9GR50"/>
<evidence type="ECO:0000313" key="1">
    <source>
        <dbReference type="EMBL" id="JAE25031.1"/>
    </source>
</evidence>
<proteinExistence type="predicted"/>
<sequence length="18" mass="2181">MEEHCWAYKKPKTKKDSA</sequence>